<reference evidence="4" key="1">
    <citation type="journal article" date="2019" name="Int. J. Syst. Evol. Microbiol.">
        <title>The Global Catalogue of Microorganisms (GCM) 10K type strain sequencing project: providing services to taxonomists for standard genome sequencing and annotation.</title>
        <authorList>
            <consortium name="The Broad Institute Genomics Platform"/>
            <consortium name="The Broad Institute Genome Sequencing Center for Infectious Disease"/>
            <person name="Wu L."/>
            <person name="Ma J."/>
        </authorList>
    </citation>
    <scope>NUCLEOTIDE SEQUENCE [LARGE SCALE GENOMIC DNA]</scope>
    <source>
        <strain evidence="4">KCTC 42903</strain>
    </source>
</reference>
<sequence length="64" mass="7645">MDKIFANQNEDVVHYELYDFYSNLILKGNLRNQTEINVSRYKKGIYILKITTTDAHETHRIIIE</sequence>
<keyword evidence="4" id="KW-1185">Reference proteome</keyword>
<evidence type="ECO:0000259" key="2">
    <source>
        <dbReference type="Pfam" id="PF18962"/>
    </source>
</evidence>
<dbReference type="NCBIfam" id="TIGR04183">
    <property type="entry name" value="Por_Secre_tail"/>
    <property type="match status" value="1"/>
</dbReference>
<dbReference type="InterPro" id="IPR026444">
    <property type="entry name" value="Secre_tail"/>
</dbReference>
<evidence type="ECO:0000313" key="4">
    <source>
        <dbReference type="Proteomes" id="UP001597441"/>
    </source>
</evidence>
<evidence type="ECO:0000256" key="1">
    <source>
        <dbReference type="ARBA" id="ARBA00022729"/>
    </source>
</evidence>
<keyword evidence="1" id="KW-0732">Signal</keyword>
<accession>A0ABW5JQE6</accession>
<dbReference type="RefSeq" id="WP_388013086.1">
    <property type="nucleotide sequence ID" value="NZ_JBHUDT010000001.1"/>
</dbReference>
<organism evidence="3 4">
    <name type="scientific">Gelatiniphilus marinus</name>
    <dbReference type="NCBI Taxonomy" id="1759464"/>
    <lineage>
        <taxon>Bacteria</taxon>
        <taxon>Pseudomonadati</taxon>
        <taxon>Bacteroidota</taxon>
        <taxon>Flavobacteriia</taxon>
        <taxon>Flavobacteriales</taxon>
        <taxon>Flavobacteriaceae</taxon>
        <taxon>Gelatiniphilus</taxon>
    </lineage>
</organism>
<dbReference type="EMBL" id="JBHULK010000001">
    <property type="protein sequence ID" value="MFD2533794.1"/>
    <property type="molecule type" value="Genomic_DNA"/>
</dbReference>
<name>A0ABW5JQE6_9FLAO</name>
<feature type="domain" description="Secretion system C-terminal sorting" evidence="2">
    <location>
        <begin position="5"/>
        <end position="63"/>
    </location>
</feature>
<gene>
    <name evidence="3" type="ORF">ACFSQS_01660</name>
</gene>
<evidence type="ECO:0000313" key="3">
    <source>
        <dbReference type="EMBL" id="MFD2533794.1"/>
    </source>
</evidence>
<protein>
    <submittedName>
        <fullName evidence="3">T9SS type A sorting domain-containing protein</fullName>
    </submittedName>
</protein>
<dbReference type="Pfam" id="PF18962">
    <property type="entry name" value="Por_Secre_tail"/>
    <property type="match status" value="1"/>
</dbReference>
<comment type="caution">
    <text evidence="3">The sequence shown here is derived from an EMBL/GenBank/DDBJ whole genome shotgun (WGS) entry which is preliminary data.</text>
</comment>
<dbReference type="Proteomes" id="UP001597441">
    <property type="component" value="Unassembled WGS sequence"/>
</dbReference>
<proteinExistence type="predicted"/>